<keyword evidence="6" id="KW-1185">Reference proteome</keyword>
<reference evidence="6" key="1">
    <citation type="submission" date="2017-04" db="EMBL/GenBank/DDBJ databases">
        <authorList>
            <person name="Varghese N."/>
            <person name="Submissions S."/>
        </authorList>
    </citation>
    <scope>NUCLEOTIDE SEQUENCE [LARGE SCALE GENOMIC DNA]</scope>
    <source>
        <strain evidence="6">VDS</strain>
    </source>
</reference>
<dbReference type="OrthoDB" id="143059at2"/>
<dbReference type="AlphaFoldDB" id="A0A1X7IJ88"/>
<dbReference type="InterPro" id="IPR011545">
    <property type="entry name" value="DEAD/DEAH_box_helicase_dom"/>
</dbReference>
<dbReference type="FunFam" id="3.40.50.300:FF:001137">
    <property type="entry name" value="DEAD/DEAH box helicase"/>
    <property type="match status" value="1"/>
</dbReference>
<proteinExistence type="predicted"/>
<dbReference type="GO" id="GO:0003676">
    <property type="term" value="F:nucleic acid binding"/>
    <property type="evidence" value="ECO:0007669"/>
    <property type="project" value="InterPro"/>
</dbReference>
<dbReference type="PANTHER" id="PTHR47957">
    <property type="entry name" value="ATP-DEPENDENT HELICASE HRQ1"/>
    <property type="match status" value="1"/>
</dbReference>
<dbReference type="GO" id="GO:0005524">
    <property type="term" value="F:ATP binding"/>
    <property type="evidence" value="ECO:0007669"/>
    <property type="project" value="UniProtKB-KW"/>
</dbReference>
<evidence type="ECO:0000259" key="4">
    <source>
        <dbReference type="PROSITE" id="PS51194"/>
    </source>
</evidence>
<dbReference type="PROSITE" id="PS51192">
    <property type="entry name" value="HELICASE_ATP_BIND_1"/>
    <property type="match status" value="1"/>
</dbReference>
<dbReference type="Pfam" id="PF09369">
    <property type="entry name" value="MZB"/>
    <property type="match status" value="1"/>
</dbReference>
<dbReference type="CDD" id="cd18797">
    <property type="entry name" value="SF2_C_Hrq"/>
    <property type="match status" value="1"/>
</dbReference>
<dbReference type="Pfam" id="PF00270">
    <property type="entry name" value="DEAD"/>
    <property type="match status" value="1"/>
</dbReference>
<dbReference type="PANTHER" id="PTHR47957:SF3">
    <property type="entry name" value="ATP-DEPENDENT HELICASE HRQ1"/>
    <property type="match status" value="1"/>
</dbReference>
<keyword evidence="5" id="KW-0347">Helicase</keyword>
<dbReference type="SMART" id="SM00490">
    <property type="entry name" value="HELICc"/>
    <property type="match status" value="1"/>
</dbReference>
<protein>
    <submittedName>
        <fullName evidence="5">DEAD/DEAH box helicase domain-containing protein</fullName>
    </submittedName>
</protein>
<organism evidence="5 6">
    <name type="scientific">Corynebacterium pollutisoli</name>
    <dbReference type="NCBI Taxonomy" id="1610489"/>
    <lineage>
        <taxon>Bacteria</taxon>
        <taxon>Bacillati</taxon>
        <taxon>Actinomycetota</taxon>
        <taxon>Actinomycetes</taxon>
        <taxon>Mycobacteriales</taxon>
        <taxon>Corynebacteriaceae</taxon>
        <taxon>Corynebacterium</taxon>
    </lineage>
</organism>
<sequence>MTTPSSPGSDLGAELAAAITRRFSASTCTYSTVQDARPARHAPWPEWVHPGLRGYLEDHGISSLFTHQAQTANRAHEGEDVVVSTGTSSGKSLGYLLPILSDLAADPTACALYLTPTKALGSDQLQAVSALTRSIGGLNTVHPAPYDGDTPTEARSGIRDTSRFVFTNPDMLHVSLLAHHQRWARLLRRLRYIVVDECHTYRGVFGAHVALALRRLLRIAEHYGSAPTVILASATANDPAAHAANLLGRPVTAVTEDGAPTGARTVLLWEPGFLDGVEGENGAPVRRAAATEAAGIMATFVAEGARTLTFVRSRRSAELVALRTMEELSSLGRPDFGRRIAAYRAGYLAEDRRRLEQQLDDGTLLGVATTNALELGIDVGGLDAVVTAGFPGTVASFWQQAGRAGRRGQGSVVVLVARDEPMDTYLVHHPEALLGRPVERAVFNPRNPYVLRGHVYCAAVEKPLTEADVDALGAHEVVAELTDAGLLRRRPRGWFPAPLIDAPLTPDTAHAAVQLRGGSGEEVLIVDVTDGRLLGTIDAARAAAQVHPGAVYLHQGESFVIDDLDFDDRIALARPETPEYSTIARSETDIRILGRPGPDELVNYSPGLWVANVEVEVTDRVTGYIVKLPDGTTADHVPLDMPEQTLVTRAVAYTIDPLALDAMGVTAGDTPGTLHAAEHAAIGLLPLIATCDRWDIGGVSTALHPDTMLPTVFVYDGHPGGAGFADEGFARFPEWIEATFDAVRSCGCESGCPSCVQSPKCGNGNNPLDKAGALKLLGALVTMTGATPGPPSP</sequence>
<dbReference type="GO" id="GO:0036297">
    <property type="term" value="P:interstrand cross-link repair"/>
    <property type="evidence" value="ECO:0007669"/>
    <property type="project" value="TreeGrafter"/>
</dbReference>
<gene>
    <name evidence="5" type="ORF">SAMN06295981_0706</name>
</gene>
<dbReference type="SMART" id="SM00487">
    <property type="entry name" value="DEXDc"/>
    <property type="match status" value="1"/>
</dbReference>
<evidence type="ECO:0000313" key="5">
    <source>
        <dbReference type="EMBL" id="SMG14972.1"/>
    </source>
</evidence>
<dbReference type="InterPro" id="IPR014001">
    <property type="entry name" value="Helicase_ATP-bd"/>
</dbReference>
<dbReference type="RefSeq" id="WP_085548877.1">
    <property type="nucleotide sequence ID" value="NZ_FXAR01000002.1"/>
</dbReference>
<evidence type="ECO:0000256" key="1">
    <source>
        <dbReference type="ARBA" id="ARBA00022741"/>
    </source>
</evidence>
<dbReference type="GO" id="GO:0006289">
    <property type="term" value="P:nucleotide-excision repair"/>
    <property type="evidence" value="ECO:0007669"/>
    <property type="project" value="TreeGrafter"/>
</dbReference>
<dbReference type="Proteomes" id="UP000193309">
    <property type="component" value="Unassembled WGS sequence"/>
</dbReference>
<dbReference type="InterPro" id="IPR018973">
    <property type="entry name" value="MZB"/>
</dbReference>
<dbReference type="Pfam" id="PF00271">
    <property type="entry name" value="Helicase_C"/>
    <property type="match status" value="1"/>
</dbReference>
<keyword evidence="5" id="KW-0378">Hydrolase</keyword>
<dbReference type="CDD" id="cd17923">
    <property type="entry name" value="DEXHc_Hrq1-like"/>
    <property type="match status" value="1"/>
</dbReference>
<dbReference type="SUPFAM" id="SSF52540">
    <property type="entry name" value="P-loop containing nucleoside triphosphate hydrolases"/>
    <property type="match status" value="1"/>
</dbReference>
<dbReference type="Pfam" id="PF22982">
    <property type="entry name" value="WHD_HRQ1"/>
    <property type="match status" value="1"/>
</dbReference>
<evidence type="ECO:0000259" key="3">
    <source>
        <dbReference type="PROSITE" id="PS51192"/>
    </source>
</evidence>
<dbReference type="GO" id="GO:0043138">
    <property type="term" value="F:3'-5' DNA helicase activity"/>
    <property type="evidence" value="ECO:0007669"/>
    <property type="project" value="TreeGrafter"/>
</dbReference>
<accession>A0A1X7IJ88</accession>
<keyword evidence="2" id="KW-0067">ATP-binding</keyword>
<evidence type="ECO:0000256" key="2">
    <source>
        <dbReference type="ARBA" id="ARBA00022840"/>
    </source>
</evidence>
<keyword evidence="1" id="KW-0547">Nucleotide-binding</keyword>
<dbReference type="InterPro" id="IPR055227">
    <property type="entry name" value="HRQ1_WHD"/>
</dbReference>
<feature type="domain" description="Helicase C-terminal" evidence="4">
    <location>
        <begin position="295"/>
        <end position="449"/>
    </location>
</feature>
<dbReference type="Gene3D" id="3.40.50.300">
    <property type="entry name" value="P-loop containing nucleotide triphosphate hydrolases"/>
    <property type="match status" value="2"/>
</dbReference>
<dbReference type="InterPro" id="IPR027417">
    <property type="entry name" value="P-loop_NTPase"/>
</dbReference>
<dbReference type="PROSITE" id="PS51194">
    <property type="entry name" value="HELICASE_CTER"/>
    <property type="match status" value="1"/>
</dbReference>
<name>A0A1X7IJ88_9CORY</name>
<evidence type="ECO:0000313" key="6">
    <source>
        <dbReference type="Proteomes" id="UP000193309"/>
    </source>
</evidence>
<feature type="domain" description="Helicase ATP-binding" evidence="3">
    <location>
        <begin position="72"/>
        <end position="254"/>
    </location>
</feature>
<dbReference type="EMBL" id="FXAR01000002">
    <property type="protein sequence ID" value="SMG14972.1"/>
    <property type="molecule type" value="Genomic_DNA"/>
</dbReference>
<dbReference type="InterPro" id="IPR022307">
    <property type="entry name" value="Helicase_put_actinobac"/>
</dbReference>
<dbReference type="InterPro" id="IPR001650">
    <property type="entry name" value="Helicase_C-like"/>
</dbReference>
<dbReference type="NCBIfam" id="TIGR03817">
    <property type="entry name" value="DECH_helic"/>
    <property type="match status" value="1"/>
</dbReference>